<evidence type="ECO:0000256" key="9">
    <source>
        <dbReference type="SAM" id="Phobius"/>
    </source>
</evidence>
<evidence type="ECO:0000256" key="6">
    <source>
        <dbReference type="ARBA" id="ARBA00023170"/>
    </source>
</evidence>
<organism evidence="11 12">
    <name type="scientific">Necator americanus</name>
    <name type="common">Human hookworm</name>
    <dbReference type="NCBI Taxonomy" id="51031"/>
    <lineage>
        <taxon>Eukaryota</taxon>
        <taxon>Metazoa</taxon>
        <taxon>Ecdysozoa</taxon>
        <taxon>Nematoda</taxon>
        <taxon>Chromadorea</taxon>
        <taxon>Rhabditida</taxon>
        <taxon>Rhabditina</taxon>
        <taxon>Rhabditomorpha</taxon>
        <taxon>Strongyloidea</taxon>
        <taxon>Ancylostomatidae</taxon>
        <taxon>Bunostominae</taxon>
        <taxon>Necator</taxon>
    </lineage>
</organism>
<evidence type="ECO:0000256" key="5">
    <source>
        <dbReference type="ARBA" id="ARBA00023136"/>
    </source>
</evidence>
<dbReference type="Gene3D" id="1.20.1070.10">
    <property type="entry name" value="Rhodopsin 7-helix transmembrane proteins"/>
    <property type="match status" value="1"/>
</dbReference>
<dbReference type="Proteomes" id="UP001303046">
    <property type="component" value="Unassembled WGS sequence"/>
</dbReference>
<keyword evidence="8" id="KW-0844">Vision</keyword>
<evidence type="ECO:0000256" key="3">
    <source>
        <dbReference type="ARBA" id="ARBA00022989"/>
    </source>
</evidence>
<evidence type="ECO:0000256" key="4">
    <source>
        <dbReference type="ARBA" id="ARBA00023040"/>
    </source>
</evidence>
<feature type="transmembrane region" description="Helical" evidence="9">
    <location>
        <begin position="6"/>
        <end position="26"/>
    </location>
</feature>
<feature type="transmembrane region" description="Helical" evidence="9">
    <location>
        <begin position="122"/>
        <end position="144"/>
    </location>
</feature>
<accession>A0ABR1CLM7</accession>
<name>A0ABR1CLM7_NECAM</name>
<dbReference type="InterPro" id="IPR017452">
    <property type="entry name" value="GPCR_Rhodpsn_7TM"/>
</dbReference>
<proteinExistence type="predicted"/>
<evidence type="ECO:0000313" key="11">
    <source>
        <dbReference type="EMBL" id="KAK6738578.1"/>
    </source>
</evidence>
<dbReference type="SUPFAM" id="SSF81321">
    <property type="entry name" value="Family A G protein-coupled receptor-like"/>
    <property type="match status" value="1"/>
</dbReference>
<evidence type="ECO:0000313" key="12">
    <source>
        <dbReference type="Proteomes" id="UP001303046"/>
    </source>
</evidence>
<dbReference type="EMBL" id="JAVFWL010000002">
    <property type="protein sequence ID" value="KAK6738578.1"/>
    <property type="molecule type" value="Genomic_DNA"/>
</dbReference>
<comment type="caution">
    <text evidence="11">The sequence shown here is derived from an EMBL/GenBank/DDBJ whole genome shotgun (WGS) entry which is preliminary data.</text>
</comment>
<protein>
    <recommendedName>
        <fullName evidence="10">G-protein coupled receptors family 1 profile domain-containing protein</fullName>
    </recommendedName>
</protein>
<dbReference type="PANTHER" id="PTHR24240">
    <property type="entry name" value="OPSIN"/>
    <property type="match status" value="1"/>
</dbReference>
<keyword evidence="2 9" id="KW-0812">Transmembrane</keyword>
<reference evidence="11 12" key="1">
    <citation type="submission" date="2023-08" db="EMBL/GenBank/DDBJ databases">
        <title>A Necator americanus chromosomal reference genome.</title>
        <authorList>
            <person name="Ilik V."/>
            <person name="Petrzelkova K.J."/>
            <person name="Pardy F."/>
            <person name="Fuh T."/>
            <person name="Niatou-Singa F.S."/>
            <person name="Gouil Q."/>
            <person name="Baker L."/>
            <person name="Ritchie M.E."/>
            <person name="Jex A.R."/>
            <person name="Gazzola D."/>
            <person name="Li H."/>
            <person name="Toshio Fujiwara R."/>
            <person name="Zhan B."/>
            <person name="Aroian R.V."/>
            <person name="Pafco B."/>
            <person name="Schwarz E.M."/>
        </authorList>
    </citation>
    <scope>NUCLEOTIDE SEQUENCE [LARGE SCALE GENOMIC DNA]</scope>
    <source>
        <strain evidence="11 12">Aroian</strain>
        <tissue evidence="11">Whole animal</tissue>
    </source>
</reference>
<feature type="transmembrane region" description="Helical" evidence="9">
    <location>
        <begin position="240"/>
        <end position="258"/>
    </location>
</feature>
<feature type="transmembrane region" description="Helical" evidence="9">
    <location>
        <begin position="46"/>
        <end position="68"/>
    </location>
</feature>
<sequence length="377" mass="42195">MLYPTLTLNLIIFASLPVFLNVISLIPLVSQKKGRSIRDNPSHLPLLILLLIDIALSVILAVPVYSFISEEGIFSDAACQIYGGIDMALSLSQVVLATIIAFDRYIVTISPKWGKWRCHSNYMKLIASLTVFATLWSIIPIIGYGKYSTFHGNTFCSLDWRQGDFDATSTDSTDDAHHYIAFLTATCLIFFLIPVCIASSFYYSIIDHVDRLNSTEVREENGNAITDCCTWAPKDNVAKVGLSCLLASTLPFLAYSIVCLNPMKSDFNNVSYVVVPVIISRFCPLLNPIFYIWCNPDVVPINEFLAKRMAKRRPPPKTYHTINLIAEVPGMSFPILTPTVSVTRRQLPQIPSNLISPTRKQVCFDEVDETSPMLHNR</sequence>
<dbReference type="PROSITE" id="PS50262">
    <property type="entry name" value="G_PROTEIN_RECEP_F1_2"/>
    <property type="match status" value="1"/>
</dbReference>
<evidence type="ECO:0000256" key="7">
    <source>
        <dbReference type="ARBA" id="ARBA00023224"/>
    </source>
</evidence>
<gene>
    <name evidence="11" type="primary">Necator_chrII.g8387</name>
    <name evidence="11" type="ORF">RB195_020593</name>
</gene>
<keyword evidence="8" id="KW-0716">Sensory transduction</keyword>
<feature type="transmembrane region" description="Helical" evidence="9">
    <location>
        <begin position="80"/>
        <end position="102"/>
    </location>
</feature>
<feature type="transmembrane region" description="Helical" evidence="9">
    <location>
        <begin position="270"/>
        <end position="293"/>
    </location>
</feature>
<keyword evidence="12" id="KW-1185">Reference proteome</keyword>
<evidence type="ECO:0000256" key="1">
    <source>
        <dbReference type="ARBA" id="ARBA00004141"/>
    </source>
</evidence>
<feature type="domain" description="G-protein coupled receptors family 1 profile" evidence="10">
    <location>
        <begin position="20"/>
        <end position="291"/>
    </location>
</feature>
<keyword evidence="5 9" id="KW-0472">Membrane</keyword>
<comment type="subcellular location">
    <subcellularLocation>
        <location evidence="1">Membrane</location>
        <topology evidence="1">Multi-pass membrane protein</topology>
    </subcellularLocation>
</comment>
<evidence type="ECO:0000256" key="8">
    <source>
        <dbReference type="ARBA" id="ARBA00023305"/>
    </source>
</evidence>
<feature type="transmembrane region" description="Helical" evidence="9">
    <location>
        <begin position="179"/>
        <end position="203"/>
    </location>
</feature>
<keyword evidence="6" id="KW-0675">Receptor</keyword>
<keyword evidence="4" id="KW-0297">G-protein coupled receptor</keyword>
<keyword evidence="7" id="KW-0807">Transducer</keyword>
<dbReference type="Pfam" id="PF00001">
    <property type="entry name" value="7tm_1"/>
    <property type="match status" value="1"/>
</dbReference>
<keyword evidence="3 9" id="KW-1133">Transmembrane helix</keyword>
<evidence type="ECO:0000259" key="10">
    <source>
        <dbReference type="PROSITE" id="PS50262"/>
    </source>
</evidence>
<evidence type="ECO:0000256" key="2">
    <source>
        <dbReference type="ARBA" id="ARBA00022692"/>
    </source>
</evidence>
<dbReference type="InterPro" id="IPR050125">
    <property type="entry name" value="GPCR_opsins"/>
</dbReference>
<dbReference type="InterPro" id="IPR000276">
    <property type="entry name" value="GPCR_Rhodpsn"/>
</dbReference>